<dbReference type="Pfam" id="PF07859">
    <property type="entry name" value="Abhydrolase_3"/>
    <property type="match status" value="1"/>
</dbReference>
<dbReference type="InterPro" id="IPR050300">
    <property type="entry name" value="GDXG_lipolytic_enzyme"/>
</dbReference>
<name>A0A4Q9KM47_PROTD</name>
<evidence type="ECO:0000256" key="2">
    <source>
        <dbReference type="SAM" id="SignalP"/>
    </source>
</evidence>
<dbReference type="AlphaFoldDB" id="A0A4Q9KM47"/>
<dbReference type="Proteomes" id="UP000291933">
    <property type="component" value="Unassembled WGS sequence"/>
</dbReference>
<gene>
    <name evidence="4" type="ORF">ET996_07085</name>
</gene>
<protein>
    <submittedName>
        <fullName evidence="4">Alpha/beta hydrolase</fullName>
    </submittedName>
</protein>
<sequence>MARRLGGATTWLSIAATGLAAAAVVGDRIQKVKRIPSELRAPMAYVPLTFNATTLGFLRRALANLPAPTLPGVSTRGQAIEGPDANPNLTVLISERPDRPKGSPVLLWIHGGGFVAGNAASSTPVCRRYANDLNALVVSVDYRLAPEHPFPAALDDCFAALTWVRDNAEALRIDPDRIAIGGDSAGGGLAACLAQRATDAGIPLALQLLIYPMLDDRTCTKTPPPGVGELVWTPASNLFGWTSYLGAEPGGPAAPPYAVASRRASLAALPPAWIGVGTPDLFVGEDVAYAERLRAEGVDVTIEVVEGLYHGADGLALNAPQSKLFYASQVDALRAAWGVAAP</sequence>
<keyword evidence="5" id="KW-1185">Reference proteome</keyword>
<organism evidence="4 5">
    <name type="scientific">Propioniciclava tarda</name>
    <dbReference type="NCBI Taxonomy" id="433330"/>
    <lineage>
        <taxon>Bacteria</taxon>
        <taxon>Bacillati</taxon>
        <taxon>Actinomycetota</taxon>
        <taxon>Actinomycetes</taxon>
        <taxon>Propionibacteriales</taxon>
        <taxon>Propionibacteriaceae</taxon>
        <taxon>Propioniciclava</taxon>
    </lineage>
</organism>
<dbReference type="GO" id="GO:0016787">
    <property type="term" value="F:hydrolase activity"/>
    <property type="evidence" value="ECO:0007669"/>
    <property type="project" value="UniProtKB-KW"/>
</dbReference>
<keyword evidence="1 4" id="KW-0378">Hydrolase</keyword>
<dbReference type="PANTHER" id="PTHR48081">
    <property type="entry name" value="AB HYDROLASE SUPERFAMILY PROTEIN C4A8.06C"/>
    <property type="match status" value="1"/>
</dbReference>
<dbReference type="OrthoDB" id="3181909at2"/>
<dbReference type="SUPFAM" id="SSF53474">
    <property type="entry name" value="alpha/beta-Hydrolases"/>
    <property type="match status" value="1"/>
</dbReference>
<dbReference type="PANTHER" id="PTHR48081:SF8">
    <property type="entry name" value="ALPHA_BETA HYDROLASE FOLD-3 DOMAIN-CONTAINING PROTEIN-RELATED"/>
    <property type="match status" value="1"/>
</dbReference>
<dbReference type="Gene3D" id="3.40.50.1820">
    <property type="entry name" value="alpha/beta hydrolase"/>
    <property type="match status" value="1"/>
</dbReference>
<keyword evidence="2" id="KW-0732">Signal</keyword>
<evidence type="ECO:0000313" key="5">
    <source>
        <dbReference type="Proteomes" id="UP000291933"/>
    </source>
</evidence>
<dbReference type="RefSeq" id="WP_131171867.1">
    <property type="nucleotide sequence ID" value="NZ_FXTL01000006.1"/>
</dbReference>
<comment type="caution">
    <text evidence="4">The sequence shown here is derived from an EMBL/GenBank/DDBJ whole genome shotgun (WGS) entry which is preliminary data.</text>
</comment>
<dbReference type="EMBL" id="SDMR01000007">
    <property type="protein sequence ID" value="TBT95030.1"/>
    <property type="molecule type" value="Genomic_DNA"/>
</dbReference>
<dbReference type="InterPro" id="IPR029058">
    <property type="entry name" value="AB_hydrolase_fold"/>
</dbReference>
<proteinExistence type="predicted"/>
<feature type="domain" description="Alpha/beta hydrolase fold-3" evidence="3">
    <location>
        <begin position="106"/>
        <end position="311"/>
    </location>
</feature>
<feature type="chain" id="PRO_5020549257" evidence="2">
    <location>
        <begin position="23"/>
        <end position="342"/>
    </location>
</feature>
<evidence type="ECO:0000256" key="1">
    <source>
        <dbReference type="ARBA" id="ARBA00022801"/>
    </source>
</evidence>
<evidence type="ECO:0000259" key="3">
    <source>
        <dbReference type="Pfam" id="PF07859"/>
    </source>
</evidence>
<reference evidence="4 5" key="1">
    <citation type="submission" date="2019-01" db="EMBL/GenBank/DDBJ databases">
        <title>Lactibacter flavus gen. nov., sp. nov., a novel bacterium of the family Propionibacteriaceae isolated from raw milk and dairy products.</title>
        <authorList>
            <person name="Huptas C."/>
            <person name="Wenning M."/>
            <person name="Breitenwieser F."/>
            <person name="Doll E."/>
            <person name="Von Neubeck M."/>
            <person name="Busse H.-J."/>
            <person name="Scherer S."/>
        </authorList>
    </citation>
    <scope>NUCLEOTIDE SEQUENCE [LARGE SCALE GENOMIC DNA]</scope>
    <source>
        <strain evidence="4 5">DSM 22130</strain>
    </source>
</reference>
<evidence type="ECO:0000313" key="4">
    <source>
        <dbReference type="EMBL" id="TBT95030.1"/>
    </source>
</evidence>
<accession>A0A4Q9KM47</accession>
<feature type="signal peptide" evidence="2">
    <location>
        <begin position="1"/>
        <end position="22"/>
    </location>
</feature>
<dbReference type="InterPro" id="IPR013094">
    <property type="entry name" value="AB_hydrolase_3"/>
</dbReference>